<dbReference type="InterPro" id="IPR034660">
    <property type="entry name" value="DinB/YfiT-like"/>
</dbReference>
<reference evidence="1 2" key="1">
    <citation type="journal article" date="2019" name="Int. J. Syst. Evol. Microbiol.">
        <title>The Global Catalogue of Microorganisms (GCM) 10K type strain sequencing project: providing services to taxonomists for standard genome sequencing and annotation.</title>
        <authorList>
            <consortium name="The Broad Institute Genomics Platform"/>
            <consortium name="The Broad Institute Genome Sequencing Center for Infectious Disease"/>
            <person name="Wu L."/>
            <person name="Ma J."/>
        </authorList>
    </citation>
    <scope>NUCLEOTIDE SEQUENCE [LARGE SCALE GENOMIC DNA]</scope>
    <source>
        <strain evidence="1 2">JCM 10977</strain>
    </source>
</reference>
<dbReference type="Proteomes" id="UP001500542">
    <property type="component" value="Unassembled WGS sequence"/>
</dbReference>
<proteinExistence type="predicted"/>
<dbReference type="Gene3D" id="1.20.120.450">
    <property type="entry name" value="dinb family like domain"/>
    <property type="match status" value="1"/>
</dbReference>
<name>A0ABN1Q2Y2_9ACTN</name>
<protein>
    <submittedName>
        <fullName evidence="1">DinB family protein</fullName>
    </submittedName>
</protein>
<dbReference type="InterPro" id="IPR007061">
    <property type="entry name" value="MST-like"/>
</dbReference>
<sequence>MQWLARGPLGEDARMTWIAPEVERPEGSLVAPERELLAGYLNFHRTTLLHKCAGLTADQLAARPLPPSNLSLLGLIRHATKVERIWFRIHFASAGPAVAGAASTAPADPGSRLAPATPVFDPALGKDADFELIDASRAQAEYEALIDEWALSDKAAEGYSLDQQFTFRDEVSSLRMIYIHLIGEYARHCGHADFLREHLDGVTGA</sequence>
<accession>A0ABN1Q2Y2</accession>
<organism evidence="1 2">
    <name type="scientific">Kribbella koreensis</name>
    <dbReference type="NCBI Taxonomy" id="57909"/>
    <lineage>
        <taxon>Bacteria</taxon>
        <taxon>Bacillati</taxon>
        <taxon>Actinomycetota</taxon>
        <taxon>Actinomycetes</taxon>
        <taxon>Propionibacteriales</taxon>
        <taxon>Kribbellaceae</taxon>
        <taxon>Kribbella</taxon>
    </lineage>
</organism>
<dbReference type="EMBL" id="BAAAHK010000006">
    <property type="protein sequence ID" value="GAA0936997.1"/>
    <property type="molecule type" value="Genomic_DNA"/>
</dbReference>
<gene>
    <name evidence="1" type="ORF">GCM10009554_24930</name>
</gene>
<evidence type="ECO:0000313" key="1">
    <source>
        <dbReference type="EMBL" id="GAA0936997.1"/>
    </source>
</evidence>
<dbReference type="SUPFAM" id="SSF109854">
    <property type="entry name" value="DinB/YfiT-like putative metalloenzymes"/>
    <property type="match status" value="1"/>
</dbReference>
<evidence type="ECO:0000313" key="2">
    <source>
        <dbReference type="Proteomes" id="UP001500542"/>
    </source>
</evidence>
<comment type="caution">
    <text evidence="1">The sequence shown here is derived from an EMBL/GenBank/DDBJ whole genome shotgun (WGS) entry which is preliminary data.</text>
</comment>
<keyword evidence="2" id="KW-1185">Reference proteome</keyword>
<dbReference type="Pfam" id="PF04978">
    <property type="entry name" value="MST"/>
    <property type="match status" value="1"/>
</dbReference>